<protein>
    <submittedName>
        <fullName evidence="2">Uncharacterized protein</fullName>
    </submittedName>
</protein>
<feature type="compositionally biased region" description="Polar residues" evidence="1">
    <location>
        <begin position="591"/>
        <end position="606"/>
    </location>
</feature>
<proteinExistence type="predicted"/>
<sequence>MSKAPNSSRFIESWIAKTEKETRKDDFDDLDQDMLKAIELSKQTHREEQTRLFAMFSDQSRSTSKVSFPKRRQQKSLFDDEDNENKINDNVQSRSVSKAADSNRKQFIPVRESIEELIQTHTTLPDKSSDKSRQKHIVIECEFSGNDRKKMNDKNDKGEEIVIEDVSTWLEELHSETPSHSKELINSSPPSSLIGNYKDDPPVVHTRTSYDSMASSMPSSLFGGDEYHKDRHTNKSSDKALNQLSSSPPDYFKQTECIDEKHPEDYHNQFGQGSFSDKFNKANDNHVDAQNKDHLDNFGWCSDNFDQIERTNSKLSGDSLDRQSLSPLSDQFVQEKCQDRTDIPDYNLNNYSWSPNSGIFGQIENTHIQVSKPNLQQLSSSPPSDLFGQIDQASKDQRVKGQDKPFWSPILDRHDHLDLAHTEKSKPNLRQLSSSPPSDLFGQINQAGKDQREKGQDKPSCSPISDRRDYLDLAHTEESKTTLRQLSSSPPSDLFGQINYGSEDKPKDKQGEPSWSPSLNAYDGFDDPHAEETNPTLRQLSSSPPSDLFGQTNCASTEHPSYTPRQLSSSPPSDLFGQIDYKSTGPEDARQFSSSPPLDSSHPTGHNDTDNSNEDFDEITSIPNSSTSDHKPTTEKAVPFGFRSSSRPIRIKKNPEIPEIPFSARKRSHATSPETPNYFEQRSSPSVLVNSDENSPLQPKEKSNQKHKIINPFKLDPVKQRRLQSDPPTSHNTEDVVGDFLSSWLTQGKTSNAPASVVPVFSKCPLCFHSFPDEVLQIHASGCRGGFTDTNDEHDQPQRTPRNPRTSNGNPRSRSNTSRQEDDETALDNPSTSTSHSHRGRTLVRQNRTIARSVARQDRHRHKPNRNETSLPAVNYYAEDDVLEGVEDGGFGGSLHGIAWESMGHTSYN</sequence>
<evidence type="ECO:0000313" key="3">
    <source>
        <dbReference type="Proteomes" id="UP000077315"/>
    </source>
</evidence>
<feature type="compositionally biased region" description="Basic and acidic residues" evidence="1">
    <location>
        <begin position="174"/>
        <end position="183"/>
    </location>
</feature>
<accession>A0A162UJ43</accession>
<name>A0A162UJ43_PHYB8</name>
<feature type="region of interest" description="Disordered" evidence="1">
    <location>
        <begin position="787"/>
        <end position="868"/>
    </location>
</feature>
<feature type="compositionally biased region" description="Polar residues" evidence="1">
    <location>
        <begin position="533"/>
        <end position="572"/>
    </location>
</feature>
<feature type="compositionally biased region" description="Basic and acidic residues" evidence="1">
    <location>
        <begin position="393"/>
        <end position="403"/>
    </location>
</feature>
<feature type="compositionally biased region" description="Basic and acidic residues" evidence="1">
    <location>
        <begin position="225"/>
        <end position="238"/>
    </location>
</feature>
<feature type="region of interest" description="Disordered" evidence="1">
    <location>
        <begin position="422"/>
        <end position="735"/>
    </location>
</feature>
<feature type="compositionally biased region" description="Basic and acidic residues" evidence="1">
    <location>
        <begin position="502"/>
        <end position="511"/>
    </location>
</feature>
<organism evidence="2 3">
    <name type="scientific">Phycomyces blakesleeanus (strain ATCC 8743b / DSM 1359 / FGSC 10004 / NBRC 33097 / NRRL 1555)</name>
    <dbReference type="NCBI Taxonomy" id="763407"/>
    <lineage>
        <taxon>Eukaryota</taxon>
        <taxon>Fungi</taxon>
        <taxon>Fungi incertae sedis</taxon>
        <taxon>Mucoromycota</taxon>
        <taxon>Mucoromycotina</taxon>
        <taxon>Mucoromycetes</taxon>
        <taxon>Mucorales</taxon>
        <taxon>Phycomycetaceae</taxon>
        <taxon>Phycomyces</taxon>
    </lineage>
</organism>
<dbReference type="VEuPathDB" id="FungiDB:PHYBLDRAFT_143887"/>
<keyword evidence="3" id="KW-1185">Reference proteome</keyword>
<feature type="region of interest" description="Disordered" evidence="1">
    <location>
        <begin position="54"/>
        <end position="107"/>
    </location>
</feature>
<dbReference type="InParanoid" id="A0A162UJ43"/>
<feature type="region of interest" description="Disordered" evidence="1">
    <location>
        <begin position="174"/>
        <end position="202"/>
    </location>
</feature>
<feature type="compositionally biased region" description="Polar residues" evidence="1">
    <location>
        <begin position="428"/>
        <end position="448"/>
    </location>
</feature>
<dbReference type="GeneID" id="28991996"/>
<evidence type="ECO:0000256" key="1">
    <source>
        <dbReference type="SAM" id="MobiDB-lite"/>
    </source>
</evidence>
<gene>
    <name evidence="2" type="ORF">PHYBLDRAFT_143887</name>
</gene>
<feature type="compositionally biased region" description="Polar residues" evidence="1">
    <location>
        <begin position="184"/>
        <end position="194"/>
    </location>
</feature>
<feature type="region of interest" description="Disordered" evidence="1">
    <location>
        <begin position="375"/>
        <end position="410"/>
    </location>
</feature>
<evidence type="ECO:0000313" key="2">
    <source>
        <dbReference type="EMBL" id="OAD75643.1"/>
    </source>
</evidence>
<dbReference type="RefSeq" id="XP_018293683.1">
    <property type="nucleotide sequence ID" value="XM_018431090.1"/>
</dbReference>
<feature type="compositionally biased region" description="Polar residues" evidence="1">
    <location>
        <begin position="798"/>
        <end position="818"/>
    </location>
</feature>
<reference evidence="3" key="1">
    <citation type="submission" date="2015-06" db="EMBL/GenBank/DDBJ databases">
        <title>Expansion of signal transduction pathways in fungi by whole-genome duplication.</title>
        <authorList>
            <consortium name="DOE Joint Genome Institute"/>
            <person name="Corrochano L.M."/>
            <person name="Kuo A."/>
            <person name="Marcet-Houben M."/>
            <person name="Polaino S."/>
            <person name="Salamov A."/>
            <person name="Villalobos J.M."/>
            <person name="Alvarez M.I."/>
            <person name="Avalos J."/>
            <person name="Benito E.P."/>
            <person name="Benoit I."/>
            <person name="Burger G."/>
            <person name="Camino L.P."/>
            <person name="Canovas D."/>
            <person name="Cerda-Olmedo E."/>
            <person name="Cheng J.-F."/>
            <person name="Dominguez A."/>
            <person name="Elias M."/>
            <person name="Eslava A.P."/>
            <person name="Glaser F."/>
            <person name="Grimwood J."/>
            <person name="Gutierrez G."/>
            <person name="Heitman J."/>
            <person name="Henrissat B."/>
            <person name="Iturriaga E.A."/>
            <person name="Lang B.F."/>
            <person name="Lavin J.L."/>
            <person name="Lee S."/>
            <person name="Li W."/>
            <person name="Lindquist E."/>
            <person name="Lopez-Garcia S."/>
            <person name="Luque E.M."/>
            <person name="Marcos A.T."/>
            <person name="Martin J."/>
            <person name="McCluskey K."/>
            <person name="Medina H.R."/>
            <person name="Miralles-Duran A."/>
            <person name="Miyazaki A."/>
            <person name="Munoz-Torres E."/>
            <person name="Oguiza J.A."/>
            <person name="Ohm R."/>
            <person name="Olmedo M."/>
            <person name="Orejas M."/>
            <person name="Ortiz-Castellanos L."/>
            <person name="Pisabarro A.G."/>
            <person name="Rodriguez-Romero J."/>
            <person name="Ruiz-Herrera J."/>
            <person name="Ruiz-Vazquez R."/>
            <person name="Sanz C."/>
            <person name="Schackwitz W."/>
            <person name="Schmutz J."/>
            <person name="Shahriari M."/>
            <person name="Shelest E."/>
            <person name="Silva-Franco F."/>
            <person name="Soanes D."/>
            <person name="Syed K."/>
            <person name="Tagua V.G."/>
            <person name="Talbot N.J."/>
            <person name="Thon M."/>
            <person name="De vries R.P."/>
            <person name="Wiebenga A."/>
            <person name="Yadav J.S."/>
            <person name="Braun E.L."/>
            <person name="Baker S."/>
            <person name="Garre V."/>
            <person name="Horwitz B."/>
            <person name="Torres-Martinez S."/>
            <person name="Idnurm A."/>
            <person name="Herrera-Estrella A."/>
            <person name="Gabaldon T."/>
            <person name="Grigoriev I.V."/>
        </authorList>
    </citation>
    <scope>NUCLEOTIDE SEQUENCE [LARGE SCALE GENOMIC DNA]</scope>
    <source>
        <strain evidence="3">NRRL 1555(-)</strain>
    </source>
</reference>
<feature type="compositionally biased region" description="Polar residues" evidence="1">
    <location>
        <begin position="482"/>
        <end position="491"/>
    </location>
</feature>
<feature type="compositionally biased region" description="Low complexity" evidence="1">
    <location>
        <begin position="375"/>
        <end position="384"/>
    </location>
</feature>
<dbReference type="OrthoDB" id="10566417at2759"/>
<feature type="compositionally biased region" description="Polar residues" evidence="1">
    <location>
        <begin position="57"/>
        <end position="66"/>
    </location>
</feature>
<feature type="compositionally biased region" description="Basic and acidic residues" evidence="1">
    <location>
        <begin position="465"/>
        <end position="481"/>
    </location>
</feature>
<feature type="region of interest" description="Disordered" evidence="1">
    <location>
        <begin position="221"/>
        <end position="249"/>
    </location>
</feature>
<feature type="compositionally biased region" description="Polar residues" evidence="1">
    <location>
        <begin position="239"/>
        <end position="248"/>
    </location>
</feature>
<feature type="compositionally biased region" description="Polar residues" evidence="1">
    <location>
        <begin position="670"/>
        <end position="697"/>
    </location>
</feature>
<dbReference type="Proteomes" id="UP000077315">
    <property type="component" value="Unassembled WGS sequence"/>
</dbReference>
<dbReference type="AlphaFoldDB" id="A0A162UJ43"/>
<dbReference type="EMBL" id="KV440977">
    <property type="protein sequence ID" value="OAD75643.1"/>
    <property type="molecule type" value="Genomic_DNA"/>
</dbReference>